<evidence type="ECO:0000256" key="6">
    <source>
        <dbReference type="ARBA" id="ARBA00023136"/>
    </source>
</evidence>
<feature type="coiled-coil region" evidence="11">
    <location>
        <begin position="228"/>
        <end position="255"/>
    </location>
</feature>
<dbReference type="STRING" id="686340.Metal_0475"/>
<dbReference type="PANTHER" id="PTHR30203">
    <property type="entry name" value="OUTER MEMBRANE CATION EFFLUX PROTEIN"/>
    <property type="match status" value="1"/>
</dbReference>
<dbReference type="InterPro" id="IPR010131">
    <property type="entry name" value="MdtP/NodT-like"/>
</dbReference>
<keyword evidence="5 10" id="KW-0732">Signal</keyword>
<comment type="subcellular location">
    <subcellularLocation>
        <location evidence="10">Cell outer membrane</location>
        <topology evidence="10">Lipid-anchor</topology>
    </subcellularLocation>
    <subcellularLocation>
        <location evidence="1">Membrane</location>
    </subcellularLocation>
</comment>
<keyword evidence="3 10" id="KW-1134">Transmembrane beta strand</keyword>
<dbReference type="GO" id="GO:0009279">
    <property type="term" value="C:cell outer membrane"/>
    <property type="evidence" value="ECO:0007669"/>
    <property type="project" value="UniProtKB-SubCell"/>
</dbReference>
<dbReference type="AlphaFoldDB" id="H8GN97"/>
<dbReference type="Gene3D" id="1.20.1600.10">
    <property type="entry name" value="Outer membrane efflux proteins (OEP)"/>
    <property type="match status" value="1"/>
</dbReference>
<dbReference type="Pfam" id="PF02321">
    <property type="entry name" value="OEP"/>
    <property type="match status" value="2"/>
</dbReference>
<evidence type="ECO:0000256" key="5">
    <source>
        <dbReference type="ARBA" id="ARBA00022729"/>
    </source>
</evidence>
<dbReference type="HOGENOM" id="CLU_012817_13_2_6"/>
<dbReference type="PANTHER" id="PTHR30203:SF20">
    <property type="entry name" value="MULTIDRUG RESISTANCE OUTER MEMBRANE PROTEIN MDTP-RELATED"/>
    <property type="match status" value="1"/>
</dbReference>
<reference evidence="12 13" key="1">
    <citation type="journal article" date="2013" name="Genome Announc.">
        <title>Genome Sequence of the Obligate Gammaproteobacterial Methanotroph Methylomicrobium album Strain BG8.</title>
        <authorList>
            <person name="Kits K.D."/>
            <person name="Kalyuzhnaya M.G."/>
            <person name="Klotz M.G."/>
            <person name="Jetten M.S."/>
            <person name="Op den Camp H.J."/>
            <person name="Vuilleumier S."/>
            <person name="Bringel F."/>
            <person name="Dispirito A.A."/>
            <person name="Murrell J.C."/>
            <person name="Bruce D."/>
            <person name="Cheng J.F."/>
            <person name="Copeland A."/>
            <person name="Goodwin L."/>
            <person name="Hauser L."/>
            <person name="Lajus A."/>
            <person name="Land M.L."/>
            <person name="Lapidus A."/>
            <person name="Lucas S."/>
            <person name="Medigue C."/>
            <person name="Pitluck S."/>
            <person name="Woyke T."/>
            <person name="Zeytun A."/>
            <person name="Stein L.Y."/>
        </authorList>
    </citation>
    <scope>NUCLEOTIDE SEQUENCE [LARGE SCALE GENOMIC DNA]</scope>
    <source>
        <strain evidence="12 13">BG8</strain>
    </source>
</reference>
<keyword evidence="11" id="KW-0175">Coiled coil</keyword>
<evidence type="ECO:0000256" key="4">
    <source>
        <dbReference type="ARBA" id="ARBA00022692"/>
    </source>
</evidence>
<dbReference type="eggNOG" id="COG1538">
    <property type="taxonomic scope" value="Bacteria"/>
</dbReference>
<dbReference type="InterPro" id="IPR003423">
    <property type="entry name" value="OMP_efflux"/>
</dbReference>
<evidence type="ECO:0000256" key="10">
    <source>
        <dbReference type="RuleBase" id="RU362097"/>
    </source>
</evidence>
<sequence length="480" mass="52107">MNALRRRFAACLGALLLAPSCAWLPEPGARAGKIPMPRVDKTLAAARQALPASPRWPSEKWWQSFAIPALDRLVETALADSPTLKTVEARLRQAQTLVDAEAANQYPTVDANIGFSAQRFSANSVQAKLAGEHFRQLLINPFVLRYHLDLWGEDKAALEAAIGKAMAAEIELADARLLLSAAVAGAYFDLASASARLDAAARLTAERSEWLKWAESRLSTGLSSTAPLLKAKMDLNDAKQQEAAIRAEIQLLQNRLAALAGKGPDWGRQVASAPLVLPRLLPLPNDLPLRLLAHRPDVQAARLRAEAEAKLIDVAKTAFYPDVNLVSFAGLHSVSMTDVILQGSSLAYAVGPSIDFPIFEGGRLRAELQYREAAYDAAVEHYNGQVLHAVQEVADALAGWQKIDEQVNEQRQTLAAAETARRLAESEYRSGLSDRRGLIEANTAVSFQRLRLAGLEGDYCKTAVQLTRVLGGGYLNKAVE</sequence>
<dbReference type="Gene3D" id="2.20.200.10">
    <property type="entry name" value="Outer membrane efflux proteins (OEP)"/>
    <property type="match status" value="1"/>
</dbReference>
<dbReference type="SUPFAM" id="SSF56954">
    <property type="entry name" value="Outer membrane efflux proteins (OEP)"/>
    <property type="match status" value="1"/>
</dbReference>
<proteinExistence type="inferred from homology"/>
<evidence type="ECO:0000256" key="1">
    <source>
        <dbReference type="ARBA" id="ARBA00004370"/>
    </source>
</evidence>
<comment type="similarity">
    <text evidence="2 10">Belongs to the outer membrane factor (OMF) (TC 1.B.17) family.</text>
</comment>
<keyword evidence="6 10" id="KW-0472">Membrane</keyword>
<evidence type="ECO:0000256" key="7">
    <source>
        <dbReference type="ARBA" id="ARBA00023139"/>
    </source>
</evidence>
<dbReference type="EMBL" id="CM001475">
    <property type="protein sequence ID" value="EIC28326.1"/>
    <property type="molecule type" value="Genomic_DNA"/>
</dbReference>
<keyword evidence="7 10" id="KW-0564">Palmitate</keyword>
<gene>
    <name evidence="12" type="ORF">Metal_0475</name>
</gene>
<comment type="function">
    <text evidence="9">Could be involved in resistance to puromycin, acriflavine and tetraphenylarsonium chloride.</text>
</comment>
<feature type="signal peptide" evidence="10">
    <location>
        <begin position="1"/>
        <end position="24"/>
    </location>
</feature>
<feature type="chain" id="PRO_5001439694" evidence="10">
    <location>
        <begin position="25"/>
        <end position="480"/>
    </location>
</feature>
<evidence type="ECO:0000256" key="11">
    <source>
        <dbReference type="SAM" id="Coils"/>
    </source>
</evidence>
<evidence type="ECO:0000256" key="2">
    <source>
        <dbReference type="ARBA" id="ARBA00007613"/>
    </source>
</evidence>
<evidence type="ECO:0000313" key="12">
    <source>
        <dbReference type="EMBL" id="EIC28326.1"/>
    </source>
</evidence>
<dbReference type="NCBIfam" id="TIGR01845">
    <property type="entry name" value="outer_NodT"/>
    <property type="match status" value="1"/>
</dbReference>
<protein>
    <submittedName>
        <fullName evidence="12">Efflux transporter, outer membrane factor lipoprotein, NodT family</fullName>
    </submittedName>
</protein>
<organism evidence="12 13">
    <name type="scientific">Methylomicrobium album BG8</name>
    <dbReference type="NCBI Taxonomy" id="686340"/>
    <lineage>
        <taxon>Bacteria</taxon>
        <taxon>Pseudomonadati</taxon>
        <taxon>Pseudomonadota</taxon>
        <taxon>Gammaproteobacteria</taxon>
        <taxon>Methylococcales</taxon>
        <taxon>Methylococcaceae</taxon>
        <taxon>Methylomicrobium</taxon>
    </lineage>
</organism>
<name>H8GN97_METAL</name>
<accession>H8GN97</accession>
<dbReference type="Proteomes" id="UP000005090">
    <property type="component" value="Chromosome"/>
</dbReference>
<evidence type="ECO:0000256" key="3">
    <source>
        <dbReference type="ARBA" id="ARBA00022452"/>
    </source>
</evidence>
<keyword evidence="4 10" id="KW-0812">Transmembrane</keyword>
<evidence type="ECO:0000256" key="8">
    <source>
        <dbReference type="ARBA" id="ARBA00023288"/>
    </source>
</evidence>
<dbReference type="GO" id="GO:0015562">
    <property type="term" value="F:efflux transmembrane transporter activity"/>
    <property type="evidence" value="ECO:0007669"/>
    <property type="project" value="InterPro"/>
</dbReference>
<keyword evidence="13" id="KW-1185">Reference proteome</keyword>
<keyword evidence="8 10" id="KW-0449">Lipoprotein</keyword>
<evidence type="ECO:0000256" key="9">
    <source>
        <dbReference type="ARBA" id="ARBA00037313"/>
    </source>
</evidence>
<dbReference type="RefSeq" id="WP_005369263.1">
    <property type="nucleotide sequence ID" value="NZ_CM001475.1"/>
</dbReference>
<evidence type="ECO:0000313" key="13">
    <source>
        <dbReference type="Proteomes" id="UP000005090"/>
    </source>
</evidence>